<dbReference type="InterPro" id="IPR051788">
    <property type="entry name" value="MFS_Transporter"/>
</dbReference>
<dbReference type="SUPFAM" id="SSF103473">
    <property type="entry name" value="MFS general substrate transporter"/>
    <property type="match status" value="1"/>
</dbReference>
<proteinExistence type="inferred from homology"/>
<dbReference type="Proteomes" id="UP000823633">
    <property type="component" value="Unassembled WGS sequence"/>
</dbReference>
<evidence type="ECO:0000256" key="1">
    <source>
        <dbReference type="ARBA" id="ARBA00004127"/>
    </source>
</evidence>
<feature type="transmembrane region" description="Helical" evidence="7">
    <location>
        <begin position="242"/>
        <end position="265"/>
    </location>
</feature>
<feature type="transmembrane region" description="Helical" evidence="7">
    <location>
        <begin position="332"/>
        <end position="355"/>
    </location>
</feature>
<comment type="subcellular location">
    <subcellularLocation>
        <location evidence="1">Endomembrane system</location>
        <topology evidence="1">Multi-pass membrane protein</topology>
    </subcellularLocation>
</comment>
<dbReference type="GO" id="GO:0022857">
    <property type="term" value="F:transmembrane transporter activity"/>
    <property type="evidence" value="ECO:0007669"/>
    <property type="project" value="InterPro"/>
</dbReference>
<reference evidence="9" key="1">
    <citation type="submission" date="2020-10" db="EMBL/GenBank/DDBJ databases">
        <authorList>
            <person name="Gilroy R."/>
        </authorList>
    </citation>
    <scope>NUCLEOTIDE SEQUENCE</scope>
    <source>
        <strain evidence="9">11167</strain>
    </source>
</reference>
<dbReference type="AlphaFoldDB" id="A0A9D9H6W0"/>
<reference evidence="9" key="2">
    <citation type="journal article" date="2021" name="PeerJ">
        <title>Extensive microbial diversity within the chicken gut microbiome revealed by metagenomics and culture.</title>
        <authorList>
            <person name="Gilroy R."/>
            <person name="Ravi A."/>
            <person name="Getino M."/>
            <person name="Pursley I."/>
            <person name="Horton D.L."/>
            <person name="Alikhan N.F."/>
            <person name="Baker D."/>
            <person name="Gharbi K."/>
            <person name="Hall N."/>
            <person name="Watson M."/>
            <person name="Adriaenssens E.M."/>
            <person name="Foster-Nyarko E."/>
            <person name="Jarju S."/>
            <person name="Secka A."/>
            <person name="Antonio M."/>
            <person name="Oren A."/>
            <person name="Chaudhuri R.R."/>
            <person name="La Ragione R."/>
            <person name="Hildebrand F."/>
            <person name="Pallen M.J."/>
        </authorList>
    </citation>
    <scope>NUCLEOTIDE SEQUENCE</scope>
    <source>
        <strain evidence="9">11167</strain>
    </source>
</reference>
<feature type="transmembrane region" description="Helical" evidence="7">
    <location>
        <begin position="85"/>
        <end position="102"/>
    </location>
</feature>
<evidence type="ECO:0000256" key="3">
    <source>
        <dbReference type="ARBA" id="ARBA00022448"/>
    </source>
</evidence>
<feature type="transmembrane region" description="Helical" evidence="7">
    <location>
        <begin position="211"/>
        <end position="236"/>
    </location>
</feature>
<evidence type="ECO:0000256" key="5">
    <source>
        <dbReference type="ARBA" id="ARBA00022989"/>
    </source>
</evidence>
<evidence type="ECO:0000256" key="2">
    <source>
        <dbReference type="ARBA" id="ARBA00008335"/>
    </source>
</evidence>
<protein>
    <submittedName>
        <fullName evidence="9">MFS transporter</fullName>
    </submittedName>
</protein>
<feature type="transmembrane region" description="Helical" evidence="7">
    <location>
        <begin position="277"/>
        <end position="294"/>
    </location>
</feature>
<dbReference type="PANTHER" id="PTHR23514">
    <property type="entry name" value="BYPASS OF STOP CODON PROTEIN 6"/>
    <property type="match status" value="1"/>
</dbReference>
<evidence type="ECO:0000313" key="10">
    <source>
        <dbReference type="Proteomes" id="UP000823633"/>
    </source>
</evidence>
<dbReference type="GO" id="GO:0016020">
    <property type="term" value="C:membrane"/>
    <property type="evidence" value="ECO:0007669"/>
    <property type="project" value="TreeGrafter"/>
</dbReference>
<feature type="transmembrane region" description="Helical" evidence="7">
    <location>
        <begin position="361"/>
        <end position="385"/>
    </location>
</feature>
<comment type="similarity">
    <text evidence="2">Belongs to the major facilitator superfamily.</text>
</comment>
<sequence>MFSLGRFLDVRKEDRSLLGFTYYAFLVSGMMSTVLGAILPSLSSQYQLSYSVQGSLLSFHQIGNLLAVYLAGFLPFAIGRKRSTLIGASGIILGLVLMTLYGNPFYLMFAFALTGVGRGTLSNMTNVVVGQSAGNKAGGLNLLHASFAVGAFVSPLIAMAAGDSAWRWPCWIISALMLLALILLSGSRLSNERGGKGSDDAGKGFLKDRDFWLNTMIMFFYLCAEASLTGWLVTYFQDSGMLPASIAASVQSLLWVMILIGRLVCASISNRMDKSKLILILGLVMTAFFALMVFSGSPVLAVVGVFGVGVSMSGIYPTTLSTMPGRYNSSTVATGTCIAVATVGGIIMPMVIGAVAERTGLAVAIALILFALVVMLALMVAKLVLSKRRA</sequence>
<organism evidence="9 10">
    <name type="scientific">Candidatus Aphodenecus pullistercoris</name>
    <dbReference type="NCBI Taxonomy" id="2840669"/>
    <lineage>
        <taxon>Bacteria</taxon>
        <taxon>Pseudomonadati</taxon>
        <taxon>Spirochaetota</taxon>
        <taxon>Spirochaetia</taxon>
        <taxon>Spirochaetales</taxon>
        <taxon>Candidatus Aphodenecus</taxon>
    </lineage>
</organism>
<dbReference type="InterPro" id="IPR011701">
    <property type="entry name" value="MFS"/>
</dbReference>
<comment type="caution">
    <text evidence="9">The sequence shown here is derived from an EMBL/GenBank/DDBJ whole genome shotgun (WGS) entry which is preliminary data.</text>
</comment>
<dbReference type="PANTHER" id="PTHR23514:SF3">
    <property type="entry name" value="BYPASS OF STOP CODON PROTEIN 6"/>
    <property type="match status" value="1"/>
</dbReference>
<evidence type="ECO:0000256" key="6">
    <source>
        <dbReference type="ARBA" id="ARBA00023136"/>
    </source>
</evidence>
<dbReference type="PROSITE" id="PS50850">
    <property type="entry name" value="MFS"/>
    <property type="match status" value="1"/>
</dbReference>
<feature type="transmembrane region" description="Helical" evidence="7">
    <location>
        <begin position="166"/>
        <end position="190"/>
    </location>
</feature>
<keyword evidence="4 7" id="KW-0812">Transmembrane</keyword>
<evidence type="ECO:0000313" key="9">
    <source>
        <dbReference type="EMBL" id="MBO8443280.1"/>
    </source>
</evidence>
<evidence type="ECO:0000259" key="8">
    <source>
        <dbReference type="PROSITE" id="PS50850"/>
    </source>
</evidence>
<name>A0A9D9H6W0_9SPIR</name>
<keyword evidence="5 7" id="KW-1133">Transmembrane helix</keyword>
<keyword evidence="3" id="KW-0813">Transport</keyword>
<dbReference type="GO" id="GO:0012505">
    <property type="term" value="C:endomembrane system"/>
    <property type="evidence" value="ECO:0007669"/>
    <property type="project" value="UniProtKB-SubCell"/>
</dbReference>
<dbReference type="Gene3D" id="1.20.1250.20">
    <property type="entry name" value="MFS general substrate transporter like domains"/>
    <property type="match status" value="2"/>
</dbReference>
<feature type="transmembrane region" description="Helical" evidence="7">
    <location>
        <begin position="300"/>
        <end position="320"/>
    </location>
</feature>
<feature type="transmembrane region" description="Helical" evidence="7">
    <location>
        <begin position="59"/>
        <end position="78"/>
    </location>
</feature>
<dbReference type="EMBL" id="JADIMU010000038">
    <property type="protein sequence ID" value="MBO8443280.1"/>
    <property type="molecule type" value="Genomic_DNA"/>
</dbReference>
<dbReference type="InterPro" id="IPR036259">
    <property type="entry name" value="MFS_trans_sf"/>
</dbReference>
<dbReference type="Pfam" id="PF07690">
    <property type="entry name" value="MFS_1"/>
    <property type="match status" value="1"/>
</dbReference>
<keyword evidence="6 7" id="KW-0472">Membrane</keyword>
<gene>
    <name evidence="9" type="ORF">IAC42_05920</name>
</gene>
<accession>A0A9D9H6W0</accession>
<feature type="domain" description="Major facilitator superfamily (MFS) profile" evidence="8">
    <location>
        <begin position="17"/>
        <end position="389"/>
    </location>
</feature>
<evidence type="ECO:0000256" key="4">
    <source>
        <dbReference type="ARBA" id="ARBA00022692"/>
    </source>
</evidence>
<evidence type="ECO:0000256" key="7">
    <source>
        <dbReference type="SAM" id="Phobius"/>
    </source>
</evidence>
<feature type="transmembrane region" description="Helical" evidence="7">
    <location>
        <begin position="20"/>
        <end position="39"/>
    </location>
</feature>
<dbReference type="InterPro" id="IPR020846">
    <property type="entry name" value="MFS_dom"/>
</dbReference>